<evidence type="ECO:0000256" key="4">
    <source>
        <dbReference type="SAM" id="MobiDB-lite"/>
    </source>
</evidence>
<keyword evidence="3" id="KW-0378">Hydrolase</keyword>
<evidence type="ECO:0000256" key="2">
    <source>
        <dbReference type="ARBA" id="ARBA00022759"/>
    </source>
</evidence>
<keyword evidence="1" id="KW-0540">Nuclease</keyword>
<dbReference type="SMART" id="SM00318">
    <property type="entry name" value="SNc"/>
    <property type="match status" value="1"/>
</dbReference>
<dbReference type="PROSITE" id="PS50830">
    <property type="entry name" value="TNASE_3"/>
    <property type="match status" value="1"/>
</dbReference>
<proteinExistence type="predicted"/>
<dbReference type="OrthoDB" id="6867997at2"/>
<evidence type="ECO:0000313" key="7">
    <source>
        <dbReference type="Proteomes" id="UP000298050"/>
    </source>
</evidence>
<dbReference type="Proteomes" id="UP000298050">
    <property type="component" value="Unassembled WGS sequence"/>
</dbReference>
<reference evidence="6 7" key="1">
    <citation type="submission" date="2019-04" db="EMBL/GenBank/DDBJ databases">
        <title>Taxonomy of novel Haliea sp. from mangrove soil of West Coast of India.</title>
        <authorList>
            <person name="Verma A."/>
            <person name="Kumar P."/>
            <person name="Krishnamurthi S."/>
        </authorList>
    </citation>
    <scope>NUCLEOTIDE SEQUENCE [LARGE SCALE GENOMIC DNA]</scope>
    <source>
        <strain evidence="6 7">SAOS-164</strain>
    </source>
</reference>
<dbReference type="GO" id="GO:0005737">
    <property type="term" value="C:cytoplasm"/>
    <property type="evidence" value="ECO:0007669"/>
    <property type="project" value="TreeGrafter"/>
</dbReference>
<dbReference type="AlphaFoldDB" id="A0A4Z0M0J6"/>
<dbReference type="SUPFAM" id="SSF50199">
    <property type="entry name" value="Staphylococcal nuclease"/>
    <property type="match status" value="1"/>
</dbReference>
<feature type="domain" description="TNase-like" evidence="5">
    <location>
        <begin position="88"/>
        <end position="209"/>
    </location>
</feature>
<dbReference type="Gene3D" id="2.40.50.90">
    <property type="match status" value="1"/>
</dbReference>
<dbReference type="RefSeq" id="WP_135444149.1">
    <property type="nucleotide sequence ID" value="NZ_SRLE01000008.1"/>
</dbReference>
<feature type="region of interest" description="Disordered" evidence="4">
    <location>
        <begin position="65"/>
        <end position="86"/>
    </location>
</feature>
<dbReference type="GO" id="GO:0016787">
    <property type="term" value="F:hydrolase activity"/>
    <property type="evidence" value="ECO:0007669"/>
    <property type="project" value="UniProtKB-KW"/>
</dbReference>
<comment type="caution">
    <text evidence="6">The sequence shown here is derived from an EMBL/GenBank/DDBJ whole genome shotgun (WGS) entry which is preliminary data.</text>
</comment>
<dbReference type="PANTHER" id="PTHR12302">
    <property type="entry name" value="EBNA2 BINDING PROTEIN P100"/>
    <property type="match status" value="1"/>
</dbReference>
<protein>
    <recommendedName>
        <fullName evidence="5">TNase-like domain-containing protein</fullName>
    </recommendedName>
</protein>
<evidence type="ECO:0000256" key="1">
    <source>
        <dbReference type="ARBA" id="ARBA00022722"/>
    </source>
</evidence>
<accession>A0A4Z0M0J6</accession>
<organism evidence="6 7">
    <name type="scientific">Mangrovimicrobium sediminis</name>
    <dbReference type="NCBI Taxonomy" id="2562682"/>
    <lineage>
        <taxon>Bacteria</taxon>
        <taxon>Pseudomonadati</taxon>
        <taxon>Pseudomonadota</taxon>
        <taxon>Gammaproteobacteria</taxon>
        <taxon>Cellvibrionales</taxon>
        <taxon>Halieaceae</taxon>
        <taxon>Mangrovimicrobium</taxon>
    </lineage>
</organism>
<dbReference type="EMBL" id="SRLE01000008">
    <property type="protein sequence ID" value="TGD72976.1"/>
    <property type="molecule type" value="Genomic_DNA"/>
</dbReference>
<keyword evidence="2" id="KW-0255">Endonuclease</keyword>
<evidence type="ECO:0000259" key="5">
    <source>
        <dbReference type="PROSITE" id="PS50830"/>
    </source>
</evidence>
<dbReference type="PANTHER" id="PTHR12302:SF3">
    <property type="entry name" value="SERINE_THREONINE-PROTEIN KINASE 31"/>
    <property type="match status" value="1"/>
</dbReference>
<dbReference type="InterPro" id="IPR035437">
    <property type="entry name" value="SNase_OB-fold_sf"/>
</dbReference>
<sequence length="222" mass="25143">MTSDQNSGLSRRARQRLKFIRNLLLALLAISAWQYATHGRISWPAEVFRQVEEIARDAFRKLDGSVGVPEYDTPENGSPPGGSGAPEAATLARVVKVLDGDSLRVRNQQGTVEVRLYGVDAPEWGQPYGEEAKRLLERLVAGANVEIARVEIDNYGRTVARVYRGNKFINEELVRSGAAWWYRRYADDEYRLERAQQAARAAQLGLWQAPDPVPPWEWRRSH</sequence>
<dbReference type="GO" id="GO:0004519">
    <property type="term" value="F:endonuclease activity"/>
    <property type="evidence" value="ECO:0007669"/>
    <property type="project" value="UniProtKB-KW"/>
</dbReference>
<gene>
    <name evidence="6" type="ORF">E4634_11865</name>
</gene>
<dbReference type="InterPro" id="IPR016071">
    <property type="entry name" value="Staphylococal_nuclease_OB-fold"/>
</dbReference>
<evidence type="ECO:0000313" key="6">
    <source>
        <dbReference type="EMBL" id="TGD72976.1"/>
    </source>
</evidence>
<evidence type="ECO:0000256" key="3">
    <source>
        <dbReference type="ARBA" id="ARBA00022801"/>
    </source>
</evidence>
<dbReference type="Pfam" id="PF00565">
    <property type="entry name" value="SNase"/>
    <property type="match status" value="1"/>
</dbReference>
<name>A0A4Z0M0J6_9GAMM</name>
<keyword evidence="7" id="KW-1185">Reference proteome</keyword>